<protein>
    <recommendedName>
        <fullName evidence="3">Tyr recombinase domain-containing protein</fullName>
    </recommendedName>
</protein>
<feature type="domain" description="Tyr recombinase" evidence="3">
    <location>
        <begin position="1"/>
        <end position="169"/>
    </location>
</feature>
<dbReference type="GO" id="GO:0003677">
    <property type="term" value="F:DNA binding"/>
    <property type="evidence" value="ECO:0007669"/>
    <property type="project" value="InterPro"/>
</dbReference>
<proteinExistence type="predicted"/>
<keyword evidence="5" id="KW-1185">Reference proteome</keyword>
<dbReference type="InterPro" id="IPR013762">
    <property type="entry name" value="Integrase-like_cat_sf"/>
</dbReference>
<dbReference type="Gene3D" id="1.10.443.10">
    <property type="entry name" value="Intergrase catalytic core"/>
    <property type="match status" value="1"/>
</dbReference>
<organism evidence="4 5">
    <name type="scientific">Actinoallomurus iriomotensis</name>
    <dbReference type="NCBI Taxonomy" id="478107"/>
    <lineage>
        <taxon>Bacteria</taxon>
        <taxon>Bacillati</taxon>
        <taxon>Actinomycetota</taxon>
        <taxon>Actinomycetes</taxon>
        <taxon>Streptosporangiales</taxon>
        <taxon>Thermomonosporaceae</taxon>
        <taxon>Actinoallomurus</taxon>
    </lineage>
</organism>
<keyword evidence="1" id="KW-0233">DNA recombination</keyword>
<feature type="compositionally biased region" description="Basic residues" evidence="2">
    <location>
        <begin position="151"/>
        <end position="161"/>
    </location>
</feature>
<dbReference type="AlphaFoldDB" id="A0A9W6S937"/>
<evidence type="ECO:0000259" key="3">
    <source>
        <dbReference type="PROSITE" id="PS51898"/>
    </source>
</evidence>
<dbReference type="GO" id="GO:0015074">
    <property type="term" value="P:DNA integration"/>
    <property type="evidence" value="ECO:0007669"/>
    <property type="project" value="InterPro"/>
</dbReference>
<dbReference type="PROSITE" id="PS51898">
    <property type="entry name" value="TYR_RECOMBINASE"/>
    <property type="match status" value="1"/>
</dbReference>
<evidence type="ECO:0000256" key="2">
    <source>
        <dbReference type="SAM" id="MobiDB-lite"/>
    </source>
</evidence>
<feature type="region of interest" description="Disordered" evidence="2">
    <location>
        <begin position="139"/>
        <end position="169"/>
    </location>
</feature>
<evidence type="ECO:0000256" key="1">
    <source>
        <dbReference type="ARBA" id="ARBA00023172"/>
    </source>
</evidence>
<evidence type="ECO:0000313" key="4">
    <source>
        <dbReference type="EMBL" id="GLY87925.1"/>
    </source>
</evidence>
<reference evidence="4" key="1">
    <citation type="submission" date="2023-03" db="EMBL/GenBank/DDBJ databases">
        <title>Actinoallomurus iriomotensis NBRC 103684.</title>
        <authorList>
            <person name="Ichikawa N."/>
            <person name="Sato H."/>
            <person name="Tonouchi N."/>
        </authorList>
    </citation>
    <scope>NUCLEOTIDE SEQUENCE</scope>
    <source>
        <strain evidence="4">NBRC 103684</strain>
    </source>
</reference>
<dbReference type="GO" id="GO:0006310">
    <property type="term" value="P:DNA recombination"/>
    <property type="evidence" value="ECO:0007669"/>
    <property type="project" value="UniProtKB-KW"/>
</dbReference>
<evidence type="ECO:0000313" key="5">
    <source>
        <dbReference type="Proteomes" id="UP001165074"/>
    </source>
</evidence>
<gene>
    <name evidence="4" type="ORF">Airi02_058540</name>
</gene>
<dbReference type="SUPFAM" id="SSF56349">
    <property type="entry name" value="DNA breaking-rejoining enzymes"/>
    <property type="match status" value="1"/>
</dbReference>
<sequence>MLAAEDQVLIEHDRRYRALVLLATFESLRWGEMTALRRADIDLDARTVRVREQLIELDDGQMILAPPRSRAGKRTIGFPSVIIPELREHLDAYVDATPDAFVFLGTKGGFLRGATSAVRRTGHGHSPTLACPDFTSTTYAIPATPSPHRAGQARRTSRRGRDRTVIERR</sequence>
<comment type="caution">
    <text evidence="4">The sequence shown here is derived from an EMBL/GenBank/DDBJ whole genome shotgun (WGS) entry which is preliminary data.</text>
</comment>
<accession>A0A9W6S937</accession>
<dbReference type="EMBL" id="BSTK01000009">
    <property type="protein sequence ID" value="GLY87925.1"/>
    <property type="molecule type" value="Genomic_DNA"/>
</dbReference>
<name>A0A9W6S937_9ACTN</name>
<dbReference type="RefSeq" id="WP_285577364.1">
    <property type="nucleotide sequence ID" value="NZ_BSTK01000009.1"/>
</dbReference>
<dbReference type="InterPro" id="IPR011010">
    <property type="entry name" value="DNA_brk_join_enz"/>
</dbReference>
<dbReference type="InterPro" id="IPR002104">
    <property type="entry name" value="Integrase_catalytic"/>
</dbReference>
<dbReference type="Proteomes" id="UP001165074">
    <property type="component" value="Unassembled WGS sequence"/>
</dbReference>